<name>A0A090WVP6_9FLAO</name>
<protein>
    <submittedName>
        <fullName evidence="1">Uncharacterized protein</fullName>
    </submittedName>
</protein>
<dbReference type="Proteomes" id="UP000029643">
    <property type="component" value="Unassembled WGS sequence"/>
</dbReference>
<organism evidence="1 2">
    <name type="scientific">Algibacter lectus</name>
    <dbReference type="NCBI Taxonomy" id="221126"/>
    <lineage>
        <taxon>Bacteria</taxon>
        <taxon>Pseudomonadati</taxon>
        <taxon>Bacteroidota</taxon>
        <taxon>Flavobacteriia</taxon>
        <taxon>Flavobacteriales</taxon>
        <taxon>Flavobacteriaceae</taxon>
        <taxon>Algibacter</taxon>
    </lineage>
</organism>
<sequence length="48" mass="4858">MPIVGASVYVSSAIIGNETNTEGVIQGSMLGTTTDFDGGVFSKSGCRC</sequence>
<reference evidence="1" key="1">
    <citation type="journal article" date="2014" name="Genome Announc.">
        <title>Draft Genome Sequences of Marine Flavobacterium Algibacter lectus Strains SS8 and NR4.</title>
        <authorList>
            <person name="Takatani N."/>
            <person name="Nakanishi M."/>
            <person name="Meirelles P."/>
            <person name="Mino S."/>
            <person name="Suda W."/>
            <person name="Oshima K."/>
            <person name="Hattori M."/>
            <person name="Ohkuma M."/>
            <person name="Hosokawa M."/>
            <person name="Miyashita K."/>
            <person name="Thompson F.L."/>
            <person name="Niwa A."/>
            <person name="Sawabe T."/>
            <person name="Sawabe T."/>
        </authorList>
    </citation>
    <scope>NUCLEOTIDE SEQUENCE [LARGE SCALE GENOMIC DNA]</scope>
    <source>
        <strain evidence="1">JCM 19274</strain>
    </source>
</reference>
<dbReference type="AlphaFoldDB" id="A0A090WVP6"/>
<proteinExistence type="predicted"/>
<dbReference type="EMBL" id="BBNU01000013">
    <property type="protein sequence ID" value="GAL81041.1"/>
    <property type="molecule type" value="Genomic_DNA"/>
</dbReference>
<evidence type="ECO:0000313" key="2">
    <source>
        <dbReference type="Proteomes" id="UP000029643"/>
    </source>
</evidence>
<accession>A0A090WVP6</accession>
<evidence type="ECO:0000313" key="1">
    <source>
        <dbReference type="EMBL" id="GAL81041.1"/>
    </source>
</evidence>
<gene>
    <name evidence="1" type="ORF">JCM19274_2215</name>
</gene>
<comment type="caution">
    <text evidence="1">The sequence shown here is derived from an EMBL/GenBank/DDBJ whole genome shotgun (WGS) entry which is preliminary data.</text>
</comment>
<dbReference type="RefSeq" id="WP_369450530.1">
    <property type="nucleotide sequence ID" value="NZ_BBNU01000013.1"/>
</dbReference>